<reference evidence="4" key="2">
    <citation type="submission" date="2024-01" db="EMBL/GenBank/DDBJ databases">
        <title>Roseobacter fucihabitans sp. nov., isolated from the brown alga Fucus spiralis.</title>
        <authorList>
            <person name="Hahnke S."/>
            <person name="Berger M."/>
            <person name="Schlingloff A."/>
            <person name="Athale I."/>
            <person name="Neumann-Schaal M."/>
            <person name="Adenaya A."/>
            <person name="Poehlein A."/>
            <person name="Daniel R."/>
            <person name="Pertersen J."/>
            <person name="Brinkhoff T."/>
        </authorList>
    </citation>
    <scope>NUCLEOTIDE SEQUENCE [LARGE SCALE GENOMIC DNA]</scope>
    <source>
        <strain evidence="4">B14</strain>
    </source>
</reference>
<reference evidence="3 4" key="1">
    <citation type="submission" date="2015-07" db="EMBL/GenBank/DDBJ databases">
        <authorList>
            <person name="Voget S."/>
            <person name="Dogs M."/>
            <person name="Brinkhoff T.H."/>
            <person name="Daniel R."/>
        </authorList>
    </citation>
    <scope>NUCLEOTIDE SEQUENCE [LARGE SCALE GENOMIC DNA]</scope>
    <source>
        <strain evidence="3 4">B14</strain>
    </source>
</reference>
<dbReference type="Gene3D" id="3.30.9.60">
    <property type="match status" value="1"/>
</dbReference>
<accession>A0ABZ2BYU8</accession>
<dbReference type="PANTHER" id="PTHR47469:SF2">
    <property type="entry name" value="OS06G0597600 PROTEIN"/>
    <property type="match status" value="1"/>
</dbReference>
<dbReference type="InterPro" id="IPR036188">
    <property type="entry name" value="FAD/NAD-bd_sf"/>
</dbReference>
<evidence type="ECO:0008006" key="5">
    <source>
        <dbReference type="Google" id="ProtNLM"/>
    </source>
</evidence>
<dbReference type="PANTHER" id="PTHR47469">
    <property type="entry name" value="MONOOXYGENASE-LIKE"/>
    <property type="match status" value="1"/>
</dbReference>
<dbReference type="InterPro" id="IPR002938">
    <property type="entry name" value="FAD-bd"/>
</dbReference>
<feature type="domain" description="2,6-dihydroxypyridine 3-monooxygenase substrate binding" evidence="2">
    <location>
        <begin position="3"/>
        <end position="105"/>
    </location>
</feature>
<dbReference type="InterPro" id="IPR054707">
    <property type="entry name" value="DhpH_subs-bd"/>
</dbReference>
<name>A0ABZ2BYU8_9RHOB</name>
<dbReference type="SUPFAM" id="SSF51905">
    <property type="entry name" value="FAD/NAD(P)-binding domain"/>
    <property type="match status" value="1"/>
</dbReference>
<gene>
    <name evidence="3" type="ORF">ROLI_029790</name>
</gene>
<sequence length="198" mass="21535">MPSDELVAALKDRFTSYMKPGMQMLCYLVPGADGETAPGQRRINWVWYVNTSADDLDRFMTGQTGTRYQSFLPAGYVTEATKLAIQEMAERTLPPLFRALVHALAIFMQPVQDVAAQPRVHGRAFLIGDAAGTILPHTAAGTSKAFGDAALLAEALSGWTASDLLPKDMLERWNMAGTMDLETTAIRGRRLASGSRLG</sequence>
<evidence type="ECO:0000259" key="2">
    <source>
        <dbReference type="Pfam" id="PF22607"/>
    </source>
</evidence>
<dbReference type="SUPFAM" id="SSF54373">
    <property type="entry name" value="FAD-linked reductases, C-terminal domain"/>
    <property type="match status" value="1"/>
</dbReference>
<keyword evidence="4" id="KW-1185">Reference proteome</keyword>
<evidence type="ECO:0000259" key="1">
    <source>
        <dbReference type="Pfam" id="PF01494"/>
    </source>
</evidence>
<dbReference type="EMBL" id="CP143423">
    <property type="protein sequence ID" value="WVX49884.1"/>
    <property type="molecule type" value="Genomic_DNA"/>
</dbReference>
<protein>
    <recommendedName>
        <fullName evidence="5">FAD-binding domain-containing protein</fullName>
    </recommendedName>
</protein>
<dbReference type="InterPro" id="IPR053212">
    <property type="entry name" value="DHP_3-monooxygenase"/>
</dbReference>
<dbReference type="Pfam" id="PF22607">
    <property type="entry name" value="FAD_binding-like"/>
    <property type="match status" value="1"/>
</dbReference>
<organism evidence="3 4">
    <name type="scientific">Roseobacter fucihabitans</name>
    <dbReference type="NCBI Taxonomy" id="1537242"/>
    <lineage>
        <taxon>Bacteria</taxon>
        <taxon>Pseudomonadati</taxon>
        <taxon>Pseudomonadota</taxon>
        <taxon>Alphaproteobacteria</taxon>
        <taxon>Rhodobacterales</taxon>
        <taxon>Roseobacteraceae</taxon>
        <taxon>Roseobacter</taxon>
    </lineage>
</organism>
<dbReference type="Pfam" id="PF01494">
    <property type="entry name" value="FAD_binding_3"/>
    <property type="match status" value="1"/>
</dbReference>
<evidence type="ECO:0000313" key="3">
    <source>
        <dbReference type="EMBL" id="WVX49884.1"/>
    </source>
</evidence>
<dbReference type="Proteomes" id="UP001318682">
    <property type="component" value="Chromosome"/>
</dbReference>
<evidence type="ECO:0000313" key="4">
    <source>
        <dbReference type="Proteomes" id="UP001318682"/>
    </source>
</evidence>
<proteinExistence type="predicted"/>
<dbReference type="RefSeq" id="WP_187431381.1">
    <property type="nucleotide sequence ID" value="NZ_CP143423.1"/>
</dbReference>
<feature type="domain" description="FAD-binding" evidence="1">
    <location>
        <begin position="110"/>
        <end position="165"/>
    </location>
</feature>